<dbReference type="AlphaFoldDB" id="A0A6A6NZQ8"/>
<name>A0A6A6NZQ8_9PEZI</name>
<feature type="region of interest" description="Disordered" evidence="1">
    <location>
        <begin position="1"/>
        <end position="40"/>
    </location>
</feature>
<reference evidence="2" key="1">
    <citation type="journal article" date="2020" name="Stud. Mycol.">
        <title>101 Dothideomycetes genomes: a test case for predicting lifestyles and emergence of pathogens.</title>
        <authorList>
            <person name="Haridas S."/>
            <person name="Albert R."/>
            <person name="Binder M."/>
            <person name="Bloem J."/>
            <person name="Labutti K."/>
            <person name="Salamov A."/>
            <person name="Andreopoulos B."/>
            <person name="Baker S."/>
            <person name="Barry K."/>
            <person name="Bills G."/>
            <person name="Bluhm B."/>
            <person name="Cannon C."/>
            <person name="Castanera R."/>
            <person name="Culley D."/>
            <person name="Daum C."/>
            <person name="Ezra D."/>
            <person name="Gonzalez J."/>
            <person name="Henrissat B."/>
            <person name="Kuo A."/>
            <person name="Liang C."/>
            <person name="Lipzen A."/>
            <person name="Lutzoni F."/>
            <person name="Magnuson J."/>
            <person name="Mondo S."/>
            <person name="Nolan M."/>
            <person name="Ohm R."/>
            <person name="Pangilinan J."/>
            <person name="Park H.-J."/>
            <person name="Ramirez L."/>
            <person name="Alfaro M."/>
            <person name="Sun H."/>
            <person name="Tritt A."/>
            <person name="Yoshinaga Y."/>
            <person name="Zwiers L.-H."/>
            <person name="Turgeon B."/>
            <person name="Goodwin S."/>
            <person name="Spatafora J."/>
            <person name="Crous P."/>
            <person name="Grigoriev I."/>
        </authorList>
    </citation>
    <scope>NUCLEOTIDE SEQUENCE</scope>
    <source>
        <strain evidence="2">ATCC 16933</strain>
    </source>
</reference>
<accession>A0A6A6NZQ8</accession>
<dbReference type="EMBL" id="MU001681">
    <property type="protein sequence ID" value="KAF2457068.1"/>
    <property type="molecule type" value="Genomic_DNA"/>
</dbReference>
<proteinExistence type="predicted"/>
<evidence type="ECO:0000256" key="1">
    <source>
        <dbReference type="SAM" id="MobiDB-lite"/>
    </source>
</evidence>
<organism evidence="2 3">
    <name type="scientific">Lineolata rhizophorae</name>
    <dbReference type="NCBI Taxonomy" id="578093"/>
    <lineage>
        <taxon>Eukaryota</taxon>
        <taxon>Fungi</taxon>
        <taxon>Dikarya</taxon>
        <taxon>Ascomycota</taxon>
        <taxon>Pezizomycotina</taxon>
        <taxon>Dothideomycetes</taxon>
        <taxon>Dothideomycetes incertae sedis</taxon>
        <taxon>Lineolatales</taxon>
        <taxon>Lineolataceae</taxon>
        <taxon>Lineolata</taxon>
    </lineage>
</organism>
<evidence type="ECO:0000313" key="3">
    <source>
        <dbReference type="Proteomes" id="UP000799766"/>
    </source>
</evidence>
<evidence type="ECO:0000313" key="2">
    <source>
        <dbReference type="EMBL" id="KAF2457068.1"/>
    </source>
</evidence>
<keyword evidence="3" id="KW-1185">Reference proteome</keyword>
<dbReference type="Proteomes" id="UP000799766">
    <property type="component" value="Unassembled WGS sequence"/>
</dbReference>
<feature type="non-terminal residue" evidence="2">
    <location>
        <position position="59"/>
    </location>
</feature>
<protein>
    <submittedName>
        <fullName evidence="2">Uncharacterized protein</fullName>
    </submittedName>
</protein>
<gene>
    <name evidence="2" type="ORF">BDY21DRAFT_344826</name>
</gene>
<sequence>MPDRTNPLAGPCDRWPPTSPRRAGDAVDGTARGGEKGVRPRRPAEVCTHCHARAEDVLC</sequence>